<feature type="region of interest" description="Disordered" evidence="1">
    <location>
        <begin position="192"/>
        <end position="267"/>
    </location>
</feature>
<reference evidence="2" key="1">
    <citation type="journal article" date="2020" name="Stud. Mycol.">
        <title>101 Dothideomycetes genomes: a test case for predicting lifestyles and emergence of pathogens.</title>
        <authorList>
            <person name="Haridas S."/>
            <person name="Albert R."/>
            <person name="Binder M."/>
            <person name="Bloem J."/>
            <person name="Labutti K."/>
            <person name="Salamov A."/>
            <person name="Andreopoulos B."/>
            <person name="Baker S."/>
            <person name="Barry K."/>
            <person name="Bills G."/>
            <person name="Bluhm B."/>
            <person name="Cannon C."/>
            <person name="Castanera R."/>
            <person name="Culley D."/>
            <person name="Daum C."/>
            <person name="Ezra D."/>
            <person name="Gonzalez J."/>
            <person name="Henrissat B."/>
            <person name="Kuo A."/>
            <person name="Liang C."/>
            <person name="Lipzen A."/>
            <person name="Lutzoni F."/>
            <person name="Magnuson J."/>
            <person name="Mondo S."/>
            <person name="Nolan M."/>
            <person name="Ohm R."/>
            <person name="Pangilinan J."/>
            <person name="Park H.-J."/>
            <person name="Ramirez L."/>
            <person name="Alfaro M."/>
            <person name="Sun H."/>
            <person name="Tritt A."/>
            <person name="Yoshinaga Y."/>
            <person name="Zwiers L.-H."/>
            <person name="Turgeon B."/>
            <person name="Goodwin S."/>
            <person name="Spatafora J."/>
            <person name="Crous P."/>
            <person name="Grigoriev I."/>
        </authorList>
    </citation>
    <scope>NUCLEOTIDE SEQUENCE</scope>
    <source>
        <strain evidence="2">CBS 116435</strain>
    </source>
</reference>
<accession>A0A9P4USV5</accession>
<evidence type="ECO:0000313" key="3">
    <source>
        <dbReference type="Proteomes" id="UP000799441"/>
    </source>
</evidence>
<feature type="compositionally biased region" description="Basic and acidic residues" evidence="1">
    <location>
        <begin position="213"/>
        <end position="228"/>
    </location>
</feature>
<feature type="region of interest" description="Disordered" evidence="1">
    <location>
        <begin position="117"/>
        <end position="137"/>
    </location>
</feature>
<evidence type="ECO:0000256" key="1">
    <source>
        <dbReference type="SAM" id="MobiDB-lite"/>
    </source>
</evidence>
<gene>
    <name evidence="2" type="ORF">K431DRAFT_280774</name>
</gene>
<feature type="compositionally biased region" description="Low complexity" evidence="1">
    <location>
        <begin position="235"/>
        <end position="247"/>
    </location>
</feature>
<dbReference type="EMBL" id="MU003767">
    <property type="protein sequence ID" value="KAF2725414.1"/>
    <property type="molecule type" value="Genomic_DNA"/>
</dbReference>
<name>A0A9P4USV5_9PEZI</name>
<dbReference type="AlphaFoldDB" id="A0A9P4USV5"/>
<protein>
    <submittedName>
        <fullName evidence="2">Uncharacterized protein</fullName>
    </submittedName>
</protein>
<comment type="caution">
    <text evidence="2">The sequence shown here is derived from an EMBL/GenBank/DDBJ whole genome shotgun (WGS) entry which is preliminary data.</text>
</comment>
<dbReference type="Proteomes" id="UP000799441">
    <property type="component" value="Unassembled WGS sequence"/>
</dbReference>
<organism evidence="2 3">
    <name type="scientific">Polychaeton citri CBS 116435</name>
    <dbReference type="NCBI Taxonomy" id="1314669"/>
    <lineage>
        <taxon>Eukaryota</taxon>
        <taxon>Fungi</taxon>
        <taxon>Dikarya</taxon>
        <taxon>Ascomycota</taxon>
        <taxon>Pezizomycotina</taxon>
        <taxon>Dothideomycetes</taxon>
        <taxon>Dothideomycetidae</taxon>
        <taxon>Capnodiales</taxon>
        <taxon>Capnodiaceae</taxon>
        <taxon>Polychaeton</taxon>
    </lineage>
</organism>
<proteinExistence type="predicted"/>
<keyword evidence="3" id="KW-1185">Reference proteome</keyword>
<dbReference type="OrthoDB" id="5357075at2759"/>
<sequence length="370" mass="41175">MFGWPVLVHHCDECGYNTSVSYSPNVWTENHVCSHCSHNSPGADIEGHSKANMNATQHDELAQLFAQQMSFSPTAHLQQQANAAPAPAATASKLGLVQQQPPTVHYASAHYTQTPHVRADPHFDTYSPPSPPPPYTPFSLPQELMETFQRHDIDPSSLLPAQVELFTSASYEQKLRLLELWRISPPIYPLQDHQQQQQQGTSWKVASLETEEAEARQRYEDMMRKREQQGQQTRPQDSPMQMQSQPSFAEEPVSPIRGPGEPAWPPAARMRSALIASRQPAQLSAPGQYAEAEPYIVQGFARSSNISHQATDPVYMGTASEWQGGSSGGHGDIEQVRCHADWERLNEHTARSGFGNVMMQSGGLDEEMEL</sequence>
<evidence type="ECO:0000313" key="2">
    <source>
        <dbReference type="EMBL" id="KAF2725414.1"/>
    </source>
</evidence>